<accession>A0AAV4T8Z0</accession>
<organism evidence="2 3">
    <name type="scientific">Caerostris extrusa</name>
    <name type="common">Bark spider</name>
    <name type="synonym">Caerostris bankana</name>
    <dbReference type="NCBI Taxonomy" id="172846"/>
    <lineage>
        <taxon>Eukaryota</taxon>
        <taxon>Metazoa</taxon>
        <taxon>Ecdysozoa</taxon>
        <taxon>Arthropoda</taxon>
        <taxon>Chelicerata</taxon>
        <taxon>Arachnida</taxon>
        <taxon>Araneae</taxon>
        <taxon>Araneomorphae</taxon>
        <taxon>Entelegynae</taxon>
        <taxon>Araneoidea</taxon>
        <taxon>Araneidae</taxon>
        <taxon>Caerostris</taxon>
    </lineage>
</organism>
<proteinExistence type="predicted"/>
<dbReference type="EMBL" id="BPLR01010922">
    <property type="protein sequence ID" value="GIY43048.1"/>
    <property type="molecule type" value="Genomic_DNA"/>
</dbReference>
<comment type="caution">
    <text evidence="2">The sequence shown here is derived from an EMBL/GenBank/DDBJ whole genome shotgun (WGS) entry which is preliminary data.</text>
</comment>
<feature type="region of interest" description="Disordered" evidence="1">
    <location>
        <begin position="94"/>
        <end position="124"/>
    </location>
</feature>
<name>A0AAV4T8Z0_CAEEX</name>
<protein>
    <submittedName>
        <fullName evidence="2">Uncharacterized protein</fullName>
    </submittedName>
</protein>
<evidence type="ECO:0000313" key="2">
    <source>
        <dbReference type="EMBL" id="GIY43048.1"/>
    </source>
</evidence>
<evidence type="ECO:0000313" key="3">
    <source>
        <dbReference type="Proteomes" id="UP001054945"/>
    </source>
</evidence>
<sequence>MWRKIRRINKAMHLVFRAGTNKPKRIAQRISTSHLLQSMLELVKRRTSLKKYLELDDVPIYYAIALQRRGSPISVEIWRAQVVNFGGTTRLEDSQTVANDCSAESDGESGNLERSHPLLPQHFH</sequence>
<reference evidence="2 3" key="1">
    <citation type="submission" date="2021-06" db="EMBL/GenBank/DDBJ databases">
        <title>Caerostris extrusa draft genome.</title>
        <authorList>
            <person name="Kono N."/>
            <person name="Arakawa K."/>
        </authorList>
    </citation>
    <scope>NUCLEOTIDE SEQUENCE [LARGE SCALE GENOMIC DNA]</scope>
</reference>
<dbReference type="AlphaFoldDB" id="A0AAV4T8Z0"/>
<evidence type="ECO:0000256" key="1">
    <source>
        <dbReference type="SAM" id="MobiDB-lite"/>
    </source>
</evidence>
<gene>
    <name evidence="2" type="ORF">CEXT_394471</name>
</gene>
<dbReference type="Proteomes" id="UP001054945">
    <property type="component" value="Unassembled WGS sequence"/>
</dbReference>
<keyword evidence="3" id="KW-1185">Reference proteome</keyword>